<dbReference type="EMBL" id="VTPS01000001">
    <property type="protein sequence ID" value="TZE83609.1"/>
    <property type="molecule type" value="Genomic_DNA"/>
</dbReference>
<comment type="similarity">
    <text evidence="1">Belongs to the NADH dehydrogenase family.</text>
</comment>
<keyword evidence="8" id="KW-1133">Transmembrane helix</keyword>
<gene>
    <name evidence="10" type="ORF">FWJ32_01660</name>
</gene>
<feature type="transmembrane region" description="Helical" evidence="8">
    <location>
        <begin position="553"/>
        <end position="577"/>
    </location>
</feature>
<keyword evidence="5" id="KW-0560">Oxidoreductase</keyword>
<organism evidence="10 11">
    <name type="scientific">Calorimonas adulescens</name>
    <dbReference type="NCBI Taxonomy" id="2606906"/>
    <lineage>
        <taxon>Bacteria</taxon>
        <taxon>Bacillati</taxon>
        <taxon>Bacillota</taxon>
        <taxon>Clostridia</taxon>
        <taxon>Thermoanaerobacterales</taxon>
        <taxon>Thermoanaerobacteraceae</taxon>
        <taxon>Calorimonas</taxon>
    </lineage>
</organism>
<dbReference type="InterPro" id="IPR023753">
    <property type="entry name" value="FAD/NAD-binding_dom"/>
</dbReference>
<dbReference type="Gene3D" id="3.50.50.100">
    <property type="match status" value="1"/>
</dbReference>
<dbReference type="InterPro" id="IPR045024">
    <property type="entry name" value="NDH-2"/>
</dbReference>
<comment type="catalytic activity">
    <reaction evidence="7">
        <text>a quinone + NADH + H(+) = a quinol + NAD(+)</text>
        <dbReference type="Rhea" id="RHEA:46160"/>
        <dbReference type="ChEBI" id="CHEBI:15378"/>
        <dbReference type="ChEBI" id="CHEBI:24646"/>
        <dbReference type="ChEBI" id="CHEBI:57540"/>
        <dbReference type="ChEBI" id="CHEBI:57945"/>
        <dbReference type="ChEBI" id="CHEBI:132124"/>
        <dbReference type="EC" id="1.6.5.9"/>
    </reaction>
</comment>
<dbReference type="InterPro" id="IPR036188">
    <property type="entry name" value="FAD/NAD-bd_sf"/>
</dbReference>
<comment type="caution">
    <text evidence="10">The sequence shown here is derived from an EMBL/GenBank/DDBJ whole genome shotgun (WGS) entry which is preliminary data.</text>
</comment>
<dbReference type="PRINTS" id="PR00368">
    <property type="entry name" value="FADPNR"/>
</dbReference>
<keyword evidence="11" id="KW-1185">Reference proteome</keyword>
<evidence type="ECO:0000256" key="7">
    <source>
        <dbReference type="ARBA" id="ARBA00047599"/>
    </source>
</evidence>
<evidence type="ECO:0000256" key="3">
    <source>
        <dbReference type="ARBA" id="ARBA00022630"/>
    </source>
</evidence>
<evidence type="ECO:0000259" key="9">
    <source>
        <dbReference type="Pfam" id="PF07992"/>
    </source>
</evidence>
<reference evidence="10 11" key="1">
    <citation type="submission" date="2019-08" db="EMBL/GenBank/DDBJ databases">
        <title>Calorimonas adulescens gen. nov., sp. nov., an anaerobic thermophilic bacterium from Sakhalin hot spring.</title>
        <authorList>
            <person name="Khomyakova M.A."/>
            <person name="Merkel A.Y."/>
            <person name="Novikov A."/>
            <person name="Bonch-Osmolovskaya E.A."/>
            <person name="Slobodkin A.I."/>
        </authorList>
    </citation>
    <scope>NUCLEOTIDE SEQUENCE [LARGE SCALE GENOMIC DNA]</scope>
    <source>
        <strain evidence="10 11">A05MB</strain>
    </source>
</reference>
<proteinExistence type="inferred from homology"/>
<keyword evidence="8" id="KW-0472">Membrane</keyword>
<dbReference type="Pfam" id="PF07992">
    <property type="entry name" value="Pyr_redox_2"/>
    <property type="match status" value="1"/>
</dbReference>
<evidence type="ECO:0000256" key="8">
    <source>
        <dbReference type="SAM" id="Phobius"/>
    </source>
</evidence>
<keyword evidence="3" id="KW-0285">Flavoprotein</keyword>
<evidence type="ECO:0000256" key="4">
    <source>
        <dbReference type="ARBA" id="ARBA00022827"/>
    </source>
</evidence>
<evidence type="ECO:0000256" key="2">
    <source>
        <dbReference type="ARBA" id="ARBA00012637"/>
    </source>
</evidence>
<feature type="domain" description="FAD/NAD(P)-binding" evidence="9">
    <location>
        <begin position="5"/>
        <end position="325"/>
    </location>
</feature>
<dbReference type="GO" id="GO:0050136">
    <property type="term" value="F:NADH dehydrogenase (quinone) (non-electrogenic) activity"/>
    <property type="evidence" value="ECO:0007669"/>
    <property type="project" value="UniProtKB-EC"/>
</dbReference>
<keyword evidence="8" id="KW-0812">Transmembrane</keyword>
<evidence type="ECO:0000256" key="1">
    <source>
        <dbReference type="ARBA" id="ARBA00005272"/>
    </source>
</evidence>
<name>A0A5D8QH79_9THEO</name>
<dbReference type="Proteomes" id="UP000322976">
    <property type="component" value="Unassembled WGS sequence"/>
</dbReference>
<evidence type="ECO:0000256" key="6">
    <source>
        <dbReference type="ARBA" id="ARBA00023027"/>
    </source>
</evidence>
<dbReference type="PANTHER" id="PTHR43706">
    <property type="entry name" value="NADH DEHYDROGENASE"/>
    <property type="match status" value="1"/>
</dbReference>
<evidence type="ECO:0000256" key="5">
    <source>
        <dbReference type="ARBA" id="ARBA00023002"/>
    </source>
</evidence>
<dbReference type="PRINTS" id="PR00411">
    <property type="entry name" value="PNDRDTASEI"/>
</dbReference>
<sequence>MAKRYKIIVLGGGFGGLAAAQKLDRYLWNRKDVEITLINKTDKQVYMTELHEVAGNRIPPEGVLYSLKEALESTRVKLVIDNITRIDVQNKKLYSDSSEYEFDYLIVGCGSQPTYFGIPGMKENAMTLWSLEDAIKIRDHILDVFEAASKEKDPEIRRSLLTFIVGGGGFTGIELVGEFIEWFDELAAKYNISRNEIDLRVVEALPNILPNFKVDLRTKAENYLKSHGVKLMTNSAITAVEPDSIALKSGEKIFTKTFIWTGGVEAEATAAGIEGIEKGRRGKIKVNSFMQTNVPYVYAIGDCAEYVDENGVPMPALVESAMQSGECAARNIASDITGKEKKPLKLNLHGNMVSIGSKYAVSDAGGIHTSGLIATVLKHAVDMHYLLFASGIGMVIQYMSHQFMEKKTKVGFWIHHAKVRTSMTWLVPLRIFLGIQWLIEGINKINSGWLTTPNLIQTMIPGAAGAVSGASQAAEAVTSATQAAPAAAAAAPGWYMWFMQTFVFPNALFFQWCIALGEALIGILLILGLLTVLAGLGSIFLNINFMLSGMGNWWYMMSSIPMLAGAGRSFGLDYWFVPWIAKSFKHWYRGRQKSL</sequence>
<feature type="transmembrane region" description="Helical" evidence="8">
    <location>
        <begin position="494"/>
        <end position="512"/>
    </location>
</feature>
<keyword evidence="6" id="KW-0520">NAD</keyword>
<dbReference type="AlphaFoldDB" id="A0A5D8QH79"/>
<dbReference type="RefSeq" id="WP_149544228.1">
    <property type="nucleotide sequence ID" value="NZ_VTPS01000001.1"/>
</dbReference>
<evidence type="ECO:0000313" key="10">
    <source>
        <dbReference type="EMBL" id="TZE83609.1"/>
    </source>
</evidence>
<feature type="transmembrane region" description="Helical" evidence="8">
    <location>
        <begin position="519"/>
        <end position="541"/>
    </location>
</feature>
<dbReference type="EC" id="1.6.5.9" evidence="2"/>
<accession>A0A5D8QH79</accession>
<evidence type="ECO:0000313" key="11">
    <source>
        <dbReference type="Proteomes" id="UP000322976"/>
    </source>
</evidence>
<dbReference type="SUPFAM" id="SSF51905">
    <property type="entry name" value="FAD/NAD(P)-binding domain"/>
    <property type="match status" value="2"/>
</dbReference>
<keyword evidence="4" id="KW-0274">FAD</keyword>
<dbReference type="PANTHER" id="PTHR43706:SF47">
    <property type="entry name" value="EXTERNAL NADH-UBIQUINONE OXIDOREDUCTASE 1, MITOCHONDRIAL-RELATED"/>
    <property type="match status" value="1"/>
</dbReference>
<protein>
    <recommendedName>
        <fullName evidence="2">NADH:ubiquinone reductase (non-electrogenic)</fullName>
        <ecNumber evidence="2">1.6.5.9</ecNumber>
    </recommendedName>
</protein>